<keyword evidence="1" id="KW-0175">Coiled coil</keyword>
<gene>
    <name evidence="3" type="ORF">PCOS0759_LOCUS1170</name>
</gene>
<proteinExistence type="predicted"/>
<feature type="compositionally biased region" description="Low complexity" evidence="2">
    <location>
        <begin position="425"/>
        <end position="443"/>
    </location>
</feature>
<organism evidence="3">
    <name type="scientific">Percolomonas cosmopolitus</name>
    <dbReference type="NCBI Taxonomy" id="63605"/>
    <lineage>
        <taxon>Eukaryota</taxon>
        <taxon>Discoba</taxon>
        <taxon>Heterolobosea</taxon>
        <taxon>Tetramitia</taxon>
        <taxon>Eutetramitia</taxon>
        <taxon>Percolomonadidae</taxon>
        <taxon>Percolomonas</taxon>
    </lineage>
</organism>
<evidence type="ECO:0000313" key="3">
    <source>
        <dbReference type="EMBL" id="CAD9077938.1"/>
    </source>
</evidence>
<dbReference type="AlphaFoldDB" id="A0A7S1KLN4"/>
<reference evidence="3" key="1">
    <citation type="submission" date="2021-01" db="EMBL/GenBank/DDBJ databases">
        <authorList>
            <person name="Corre E."/>
            <person name="Pelletier E."/>
            <person name="Niang G."/>
            <person name="Scheremetjew M."/>
            <person name="Finn R."/>
            <person name="Kale V."/>
            <person name="Holt S."/>
            <person name="Cochrane G."/>
            <person name="Meng A."/>
            <person name="Brown T."/>
            <person name="Cohen L."/>
        </authorList>
    </citation>
    <scope>NUCLEOTIDE SEQUENCE</scope>
    <source>
        <strain evidence="3">WS</strain>
    </source>
</reference>
<evidence type="ECO:0000256" key="1">
    <source>
        <dbReference type="SAM" id="Coils"/>
    </source>
</evidence>
<dbReference type="EMBL" id="HBGD01001438">
    <property type="protein sequence ID" value="CAD9077938.1"/>
    <property type="molecule type" value="Transcribed_RNA"/>
</dbReference>
<accession>A0A7S1KLN4</accession>
<feature type="compositionally biased region" description="Polar residues" evidence="2">
    <location>
        <begin position="703"/>
        <end position="721"/>
    </location>
</feature>
<evidence type="ECO:0000256" key="2">
    <source>
        <dbReference type="SAM" id="MobiDB-lite"/>
    </source>
</evidence>
<feature type="coiled-coil region" evidence="1">
    <location>
        <begin position="145"/>
        <end position="228"/>
    </location>
</feature>
<feature type="compositionally biased region" description="Polar residues" evidence="2">
    <location>
        <begin position="592"/>
        <end position="604"/>
    </location>
</feature>
<sequence>MPYRFPPLSPQSSHSETPLHSPLTRSPGSPLDALAIRKKHSLIVNASRSRRTSVLASPSPVPPSDELAHQLLENSKEYVKSLLSNVDSATREDSIRALRSIKRNLPRLKNSLGNIQAANNMSPTTELENITSDFILFEDKMMNLTQNLRRGLDRLQEMRASMEEKAKAEELSKESLQKSLIAYTKELRDTIAEMTSKIDSLDTENIELQRQLKEAKEHILRLDELMLRTMKREEMTTRKFRHKIRDTIADQDRLEWRLLDLFDSNEQVTKEQFADCLNDNRDIRRRVIEYREKHNALSMDIEAIQDSTLRATTPESIFRGKRLTDLSISEREFDSTLQDARRELISTLHMDTNNRSFYSRVEHEFNEVMTLDDEYLGLLIAEEHDVAMADQIEIEATTIGNISVAHEEVISSTDLEIEDGEQTQSENSAHSSRESSATPSAPRFDSRIENLKQVYSEPHNRVRTRSNSLPSAFVSTWQKDFAEREAIEKEATTYQQKQIFKRFLKMKEEFSEIDDTVAQLYKKLGINEDEILPENEEAVQTDSCVMTGVSVQCDGSSFQVHDFSHCKQRSSLCSAAQQTDLSEENGSDRAHPQSSSRTKSVASMGSFSHRSESFSFNDFLRSSSERHLNGGASDATVHQETQTNLGLSLQSIIDAVETDKWLAYELRRHLQVHSPLRNVDADQSIRSMRSSPNKRASMLPQIRKSTLNNEEFNDGTFNDNRISPRLLEDAPSSKALRHGNASNFRKEKKNIRELSNTEKTRIMMGRINIARRAYNDDLMWNKRVKYRVREDSLTDVIKDNKSVRKKARNPALSTNAKIINMHDHKNSFVTAQELLHLRTNLPQGNISRT</sequence>
<feature type="compositionally biased region" description="Polar residues" evidence="2">
    <location>
        <begin position="10"/>
        <end position="27"/>
    </location>
</feature>
<feature type="region of interest" description="Disordered" evidence="2">
    <location>
        <begin position="413"/>
        <end position="446"/>
    </location>
</feature>
<name>A0A7S1KLN4_9EUKA</name>
<feature type="region of interest" description="Disordered" evidence="2">
    <location>
        <begin position="687"/>
        <end position="724"/>
    </location>
</feature>
<feature type="region of interest" description="Disordered" evidence="2">
    <location>
        <begin position="1"/>
        <end position="30"/>
    </location>
</feature>
<protein>
    <submittedName>
        <fullName evidence="3">Uncharacterized protein</fullName>
    </submittedName>
</protein>
<feature type="region of interest" description="Disordered" evidence="2">
    <location>
        <begin position="577"/>
        <end position="604"/>
    </location>
</feature>